<evidence type="ECO:0000256" key="4">
    <source>
        <dbReference type="ARBA" id="ARBA00022527"/>
    </source>
</evidence>
<keyword evidence="6" id="KW-0433">Leucine-rich repeat</keyword>
<keyword evidence="14 22" id="KW-1133">Transmembrane helix</keyword>
<feature type="compositionally biased region" description="Basic and acidic residues" evidence="21">
    <location>
        <begin position="917"/>
        <end position="928"/>
    </location>
</feature>
<dbReference type="eggNOG" id="ENOG502QVR7">
    <property type="taxonomic scope" value="Eukaryota"/>
</dbReference>
<evidence type="ECO:0000256" key="10">
    <source>
        <dbReference type="ARBA" id="ARBA00022737"/>
    </source>
</evidence>
<dbReference type="GO" id="GO:0005524">
    <property type="term" value="F:ATP binding"/>
    <property type="evidence" value="ECO:0007669"/>
    <property type="project" value="UniProtKB-UniRule"/>
</dbReference>
<keyword evidence="26" id="KW-1185">Reference proteome</keyword>
<evidence type="ECO:0000256" key="12">
    <source>
        <dbReference type="ARBA" id="ARBA00022777"/>
    </source>
</evidence>
<dbReference type="Pfam" id="PF08263">
    <property type="entry name" value="LRRNT_2"/>
    <property type="match status" value="1"/>
</dbReference>
<dbReference type="SMART" id="SM00369">
    <property type="entry name" value="LRR_TYP"/>
    <property type="match status" value="7"/>
</dbReference>
<dbReference type="SUPFAM" id="SSF52047">
    <property type="entry name" value="RNI-like"/>
    <property type="match status" value="1"/>
</dbReference>
<evidence type="ECO:0000256" key="20">
    <source>
        <dbReference type="PROSITE-ProRule" id="PRU10141"/>
    </source>
</evidence>
<dbReference type="InterPro" id="IPR001611">
    <property type="entry name" value="Leu-rich_rpt"/>
</dbReference>
<dbReference type="SUPFAM" id="SSF52058">
    <property type="entry name" value="L domain-like"/>
    <property type="match status" value="1"/>
</dbReference>
<dbReference type="EC" id="2.7.11.1" evidence="3"/>
<proteinExistence type="predicted"/>
<keyword evidence="5" id="KW-0597">Phosphoprotein</keyword>
<dbReference type="FunFam" id="3.80.10.10:FF:000177">
    <property type="entry name" value="Leucine-rich repeat receptor-like serine/threonine-protein kinase At1g17230"/>
    <property type="match status" value="1"/>
</dbReference>
<evidence type="ECO:0000256" key="5">
    <source>
        <dbReference type="ARBA" id="ARBA00022553"/>
    </source>
</evidence>
<dbReference type="PANTHER" id="PTHR48053:SF158">
    <property type="entry name" value="MDIS1-INTERACTING RECEPTOR LIKE KINASE 2-LIKE"/>
    <property type="match status" value="1"/>
</dbReference>
<feature type="signal peptide" evidence="23">
    <location>
        <begin position="1"/>
        <end position="27"/>
    </location>
</feature>
<protein>
    <recommendedName>
        <fullName evidence="3">non-specific serine/threonine protein kinase</fullName>
        <ecNumber evidence="3">2.7.11.1</ecNumber>
    </recommendedName>
</protein>
<dbReference type="AlphaFoldDB" id="A0A0J8B4H1"/>
<dbReference type="FunFam" id="3.80.10.10:FF:000383">
    <property type="entry name" value="Leucine-rich repeat receptor protein kinase EMS1"/>
    <property type="match status" value="1"/>
</dbReference>
<dbReference type="PRINTS" id="PR00019">
    <property type="entry name" value="LEURICHRPT"/>
</dbReference>
<evidence type="ECO:0000256" key="14">
    <source>
        <dbReference type="ARBA" id="ARBA00022989"/>
    </source>
</evidence>
<dbReference type="InterPro" id="IPR017441">
    <property type="entry name" value="Protein_kinase_ATP_BS"/>
</dbReference>
<evidence type="ECO:0000256" key="1">
    <source>
        <dbReference type="ARBA" id="ARBA00004236"/>
    </source>
</evidence>
<feature type="compositionally biased region" description="Low complexity" evidence="21">
    <location>
        <begin position="932"/>
        <end position="944"/>
    </location>
</feature>
<comment type="subcellular location">
    <subcellularLocation>
        <location evidence="1">Cell membrane</location>
    </subcellularLocation>
    <subcellularLocation>
        <location evidence="2">Membrane</location>
        <topology evidence="2">Single-pass type I membrane protein</topology>
    </subcellularLocation>
</comment>
<dbReference type="Pfam" id="PF00069">
    <property type="entry name" value="Pkinase"/>
    <property type="match status" value="1"/>
</dbReference>
<evidence type="ECO:0000256" key="22">
    <source>
        <dbReference type="SAM" id="Phobius"/>
    </source>
</evidence>
<dbReference type="Gene3D" id="3.30.200.20">
    <property type="entry name" value="Phosphorylase Kinase, domain 1"/>
    <property type="match status" value="1"/>
</dbReference>
<evidence type="ECO:0000256" key="2">
    <source>
        <dbReference type="ARBA" id="ARBA00004479"/>
    </source>
</evidence>
<dbReference type="InterPro" id="IPR013210">
    <property type="entry name" value="LRR_N_plant-typ"/>
</dbReference>
<dbReference type="InterPro" id="IPR000719">
    <property type="entry name" value="Prot_kinase_dom"/>
</dbReference>
<dbReference type="PROSITE" id="PS00109">
    <property type="entry name" value="PROTEIN_KINASE_TYR"/>
    <property type="match status" value="1"/>
</dbReference>
<comment type="catalytic activity">
    <reaction evidence="18">
        <text>L-threonyl-[protein] + ATP = O-phospho-L-threonyl-[protein] + ADP + H(+)</text>
        <dbReference type="Rhea" id="RHEA:46608"/>
        <dbReference type="Rhea" id="RHEA-COMP:11060"/>
        <dbReference type="Rhea" id="RHEA-COMP:11605"/>
        <dbReference type="ChEBI" id="CHEBI:15378"/>
        <dbReference type="ChEBI" id="CHEBI:30013"/>
        <dbReference type="ChEBI" id="CHEBI:30616"/>
        <dbReference type="ChEBI" id="CHEBI:61977"/>
        <dbReference type="ChEBI" id="CHEBI:456216"/>
        <dbReference type="EC" id="2.7.11.1"/>
    </reaction>
</comment>
<dbReference type="GO" id="GO:0004674">
    <property type="term" value="F:protein serine/threonine kinase activity"/>
    <property type="evidence" value="ECO:0007669"/>
    <property type="project" value="UniProtKB-KW"/>
</dbReference>
<dbReference type="InterPro" id="IPR051716">
    <property type="entry name" value="Plant_RL_S/T_kinase"/>
</dbReference>
<feature type="compositionally biased region" description="Acidic residues" evidence="21">
    <location>
        <begin position="879"/>
        <end position="897"/>
    </location>
</feature>
<keyword evidence="12" id="KW-0418">Kinase</keyword>
<evidence type="ECO:0000256" key="9">
    <source>
        <dbReference type="ARBA" id="ARBA00022729"/>
    </source>
</evidence>
<keyword evidence="13 20" id="KW-0067">ATP-binding</keyword>
<dbReference type="Gene3D" id="1.10.510.10">
    <property type="entry name" value="Transferase(Phosphotransferase) domain 1"/>
    <property type="match status" value="1"/>
</dbReference>
<keyword evidence="8 22" id="KW-0812">Transmembrane</keyword>
<dbReference type="InterPro" id="IPR032675">
    <property type="entry name" value="LRR_dom_sf"/>
</dbReference>
<dbReference type="EMBL" id="KQ090412">
    <property type="protein sequence ID" value="KMS96079.1"/>
    <property type="molecule type" value="Genomic_DNA"/>
</dbReference>
<dbReference type="SUPFAM" id="SSF56112">
    <property type="entry name" value="Protein kinase-like (PK-like)"/>
    <property type="match status" value="1"/>
</dbReference>
<keyword evidence="4" id="KW-0723">Serine/threonine-protein kinase</keyword>
<dbReference type="OMA" id="AMCEATS"/>
<comment type="catalytic activity">
    <reaction evidence="19">
        <text>L-seryl-[protein] + ATP = O-phospho-L-seryl-[protein] + ADP + H(+)</text>
        <dbReference type="Rhea" id="RHEA:17989"/>
        <dbReference type="Rhea" id="RHEA-COMP:9863"/>
        <dbReference type="Rhea" id="RHEA-COMP:11604"/>
        <dbReference type="ChEBI" id="CHEBI:15378"/>
        <dbReference type="ChEBI" id="CHEBI:29999"/>
        <dbReference type="ChEBI" id="CHEBI:30616"/>
        <dbReference type="ChEBI" id="CHEBI:83421"/>
        <dbReference type="ChEBI" id="CHEBI:456216"/>
        <dbReference type="EC" id="2.7.11.1"/>
    </reaction>
</comment>
<feature type="transmembrane region" description="Helical" evidence="22">
    <location>
        <begin position="610"/>
        <end position="633"/>
    </location>
</feature>
<evidence type="ECO:0000256" key="11">
    <source>
        <dbReference type="ARBA" id="ARBA00022741"/>
    </source>
</evidence>
<dbReference type="InterPro" id="IPR011009">
    <property type="entry name" value="Kinase-like_dom_sf"/>
</dbReference>
<gene>
    <name evidence="25" type="ORF">BVRB_002380</name>
</gene>
<dbReference type="OrthoDB" id="676979at2759"/>
<sequence length="1032" mass="114548">MANITRSIKLLVPMIITCIVFLCPCNAYVAGQTEAEALFRWKQSFRNQSFFTSWLLTENVNSSSTISPCRWRGIACDNQGRVTNITLSYLSLQGTLEALNFSSFPYLIGLDLKYNYFTGIIPTNIGMISRVQYLDLSTNDLDGTIPLSLSNLTLVEELDLSRNNLTGQIPPTLFPTEQSTTGLIRIKRLLLQETFLDGPIPSTIGNCRNLTLIAFDDSQFSGHIPASMANLSELTILRLNQNYFTGEIPAFIGRLSKLTDLRLFVNEFSGHIPQEIGNLSAMTVLHLAENNFVGTLPPQVCQGGKLVNFSAAYNNFTGPIPISLRNCPDLYRVRLEHNQLTGDLDQAFGVYPNLNYIDLSYNQLGGELSANWGRSYNLSVLRIAGNSIRGEIPNNIFQLPNLVVLDLSSNRLHGNISSEVGQGLQLLELHMQNNLLSGQVPVHIGDLNDLQHLDFSNNSLTGPIPHEIGMCTNLLSLNLSNNQLTSQIPEEIGQLRQLQLFLDLSHNSLTGEIPPQLGQLINLQTLNLSYNNLNGTIPASLALIRSLQRVDFSHNELEGPLPESSAFSSFPSKDFSDNKDLCGKKTGMKPCKSTHISPFPTRGRKNCVKLILVVCLSSILPFLLVLTCSIIICKRYRMRKCKEHQVQKLNRSESMFTALNHDGKLMYKDIVQGTKNFDSTYCIGFGAYGRVYKAELPNGQVLAVKKLESGTKEKAALVAKSFMNEVKSLTEIRHRNIVKLYGFCLQDKMTFLVYEYMERGSLADVLYSNEGARELDWGKRVKIIKGVADALAYLHHSCLPSVVHRDISSKNVLLCSQLEARVSDFGTAKFLNPDSSNWTVLAGTYGYLAPAGNLLNAKAFNNLNVCVDGCVVKGRANVDDDEEEDECDGEEDDDTEFEPTSPVPKGEAPAGAPIIKEQTDVPDPKELTTETNPQNPSSSSSQNPTIGATYPFAHAQRLDYLFTLVMGHSEAMMEFAHEAHRRNGLEQWLTEKVDKALAGQMMIMEQLGDMTMALQKMNKNLTTLEDIMFQAC</sequence>
<feature type="domain" description="Protein kinase" evidence="24">
    <location>
        <begin position="677"/>
        <end position="953"/>
    </location>
</feature>
<keyword evidence="9 23" id="KW-0732">Signal</keyword>
<evidence type="ECO:0000256" key="21">
    <source>
        <dbReference type="SAM" id="MobiDB-lite"/>
    </source>
</evidence>
<evidence type="ECO:0000256" key="23">
    <source>
        <dbReference type="SAM" id="SignalP"/>
    </source>
</evidence>
<dbReference type="PROSITE" id="PS51450">
    <property type="entry name" value="LRR"/>
    <property type="match status" value="2"/>
</dbReference>
<dbReference type="PROSITE" id="PS00107">
    <property type="entry name" value="PROTEIN_KINASE_ATP"/>
    <property type="match status" value="1"/>
</dbReference>
<evidence type="ECO:0000313" key="26">
    <source>
        <dbReference type="Proteomes" id="UP000035740"/>
    </source>
</evidence>
<keyword evidence="7" id="KW-0808">Transferase</keyword>
<evidence type="ECO:0000256" key="7">
    <source>
        <dbReference type="ARBA" id="ARBA00022679"/>
    </source>
</evidence>
<dbReference type="Proteomes" id="UP000035740">
    <property type="component" value="Unassembled WGS sequence"/>
</dbReference>
<feature type="region of interest" description="Disordered" evidence="21">
    <location>
        <begin position="877"/>
        <end position="947"/>
    </location>
</feature>
<evidence type="ECO:0000256" key="19">
    <source>
        <dbReference type="ARBA" id="ARBA00048679"/>
    </source>
</evidence>
<keyword evidence="10" id="KW-0677">Repeat</keyword>
<evidence type="ECO:0000256" key="13">
    <source>
        <dbReference type="ARBA" id="ARBA00022840"/>
    </source>
</evidence>
<keyword evidence="16" id="KW-0675">Receptor</keyword>
<name>A0A0J8B4H1_BETVV</name>
<evidence type="ECO:0000256" key="3">
    <source>
        <dbReference type="ARBA" id="ARBA00012513"/>
    </source>
</evidence>
<evidence type="ECO:0000256" key="17">
    <source>
        <dbReference type="ARBA" id="ARBA00023180"/>
    </source>
</evidence>
<keyword evidence="17" id="KW-0325">Glycoprotein</keyword>
<dbReference type="Gene3D" id="3.80.10.10">
    <property type="entry name" value="Ribonuclease Inhibitor"/>
    <property type="match status" value="3"/>
</dbReference>
<feature type="chain" id="PRO_5005294239" description="non-specific serine/threonine protein kinase" evidence="23">
    <location>
        <begin position="28"/>
        <end position="1032"/>
    </location>
</feature>
<evidence type="ECO:0000256" key="6">
    <source>
        <dbReference type="ARBA" id="ARBA00022614"/>
    </source>
</evidence>
<keyword evidence="15 22" id="KW-0472">Membrane</keyword>
<dbReference type="PROSITE" id="PS50011">
    <property type="entry name" value="PROTEIN_KINASE_DOM"/>
    <property type="match status" value="1"/>
</dbReference>
<dbReference type="PANTHER" id="PTHR48053">
    <property type="entry name" value="LEUCINE RICH REPEAT FAMILY PROTEIN, EXPRESSED"/>
    <property type="match status" value="1"/>
</dbReference>
<dbReference type="FunFam" id="3.30.200.20:FF:000309">
    <property type="entry name" value="Leucine-rich repeat receptor protein kinase MSP1"/>
    <property type="match status" value="1"/>
</dbReference>
<keyword evidence="11 20" id="KW-0547">Nucleotide-binding</keyword>
<evidence type="ECO:0000256" key="15">
    <source>
        <dbReference type="ARBA" id="ARBA00023136"/>
    </source>
</evidence>
<organism evidence="25 26">
    <name type="scientific">Beta vulgaris subsp. vulgaris</name>
    <name type="common">Beet</name>
    <dbReference type="NCBI Taxonomy" id="3555"/>
    <lineage>
        <taxon>Eukaryota</taxon>
        <taxon>Viridiplantae</taxon>
        <taxon>Streptophyta</taxon>
        <taxon>Embryophyta</taxon>
        <taxon>Tracheophyta</taxon>
        <taxon>Spermatophyta</taxon>
        <taxon>Magnoliopsida</taxon>
        <taxon>eudicotyledons</taxon>
        <taxon>Gunneridae</taxon>
        <taxon>Pentapetalae</taxon>
        <taxon>Caryophyllales</taxon>
        <taxon>Chenopodiaceae</taxon>
        <taxon>Betoideae</taxon>
        <taxon>Beta</taxon>
    </lineage>
</organism>
<evidence type="ECO:0000259" key="24">
    <source>
        <dbReference type="PROSITE" id="PS50011"/>
    </source>
</evidence>
<evidence type="ECO:0000256" key="16">
    <source>
        <dbReference type="ARBA" id="ARBA00023170"/>
    </source>
</evidence>
<dbReference type="FunFam" id="3.80.10.10:FF:000400">
    <property type="entry name" value="Nuclear pore complex protein NUP107"/>
    <property type="match status" value="1"/>
</dbReference>
<dbReference type="InterPro" id="IPR008266">
    <property type="entry name" value="Tyr_kinase_AS"/>
</dbReference>
<dbReference type="GO" id="GO:0005886">
    <property type="term" value="C:plasma membrane"/>
    <property type="evidence" value="ECO:0007669"/>
    <property type="project" value="UniProtKB-SubCell"/>
</dbReference>
<dbReference type="Gramene" id="KMS96079">
    <property type="protein sequence ID" value="KMS96079"/>
    <property type="gene ID" value="BVRB_002380"/>
</dbReference>
<evidence type="ECO:0000256" key="18">
    <source>
        <dbReference type="ARBA" id="ARBA00047899"/>
    </source>
</evidence>
<reference evidence="25 26" key="1">
    <citation type="journal article" date="2014" name="Nature">
        <title>The genome of the recently domesticated crop plant sugar beet (Beta vulgaris).</title>
        <authorList>
            <person name="Dohm J.C."/>
            <person name="Minoche A.E."/>
            <person name="Holtgrawe D."/>
            <person name="Capella-Gutierrez S."/>
            <person name="Zakrzewski F."/>
            <person name="Tafer H."/>
            <person name="Rupp O."/>
            <person name="Sorensen T.R."/>
            <person name="Stracke R."/>
            <person name="Reinhardt R."/>
            <person name="Goesmann A."/>
            <person name="Kraft T."/>
            <person name="Schulz B."/>
            <person name="Stadler P.F."/>
            <person name="Schmidt T."/>
            <person name="Gabaldon T."/>
            <person name="Lehrach H."/>
            <person name="Weisshaar B."/>
            <person name="Himmelbauer H."/>
        </authorList>
    </citation>
    <scope>NUCLEOTIDE SEQUENCE [LARGE SCALE GENOMIC DNA]</scope>
    <source>
        <tissue evidence="25">Taproot</tissue>
    </source>
</reference>
<evidence type="ECO:0000256" key="8">
    <source>
        <dbReference type="ARBA" id="ARBA00022692"/>
    </source>
</evidence>
<evidence type="ECO:0000313" key="25">
    <source>
        <dbReference type="EMBL" id="KMS96079.1"/>
    </source>
</evidence>
<dbReference type="InterPro" id="IPR003591">
    <property type="entry name" value="Leu-rich_rpt_typical-subtyp"/>
</dbReference>
<dbReference type="Pfam" id="PF00560">
    <property type="entry name" value="LRR_1"/>
    <property type="match status" value="7"/>
</dbReference>
<feature type="binding site" evidence="20">
    <location>
        <position position="706"/>
    </location>
    <ligand>
        <name>ATP</name>
        <dbReference type="ChEBI" id="CHEBI:30616"/>
    </ligand>
</feature>
<accession>A0A0J8B4H1</accession>